<name>A0A7X1LTG8_9ACTN</name>
<feature type="compositionally biased region" description="Polar residues" evidence="1">
    <location>
        <begin position="240"/>
        <end position="262"/>
    </location>
</feature>
<feature type="region of interest" description="Disordered" evidence="1">
    <location>
        <begin position="1"/>
        <end position="38"/>
    </location>
</feature>
<dbReference type="AlphaFoldDB" id="A0A7X1LTG8"/>
<organism evidence="2 3">
    <name type="scientific">Streptomyces mexicanus</name>
    <dbReference type="NCBI Taxonomy" id="178566"/>
    <lineage>
        <taxon>Bacteria</taxon>
        <taxon>Bacillati</taxon>
        <taxon>Actinomycetota</taxon>
        <taxon>Actinomycetes</taxon>
        <taxon>Kitasatosporales</taxon>
        <taxon>Streptomycetaceae</taxon>
        <taxon>Streptomyces</taxon>
    </lineage>
</organism>
<dbReference type="Proteomes" id="UP000517694">
    <property type="component" value="Unassembled WGS sequence"/>
</dbReference>
<feature type="region of interest" description="Disordered" evidence="1">
    <location>
        <begin position="183"/>
        <end position="347"/>
    </location>
</feature>
<dbReference type="EMBL" id="JACMHY010000013">
    <property type="protein sequence ID" value="MBC2868747.1"/>
    <property type="molecule type" value="Genomic_DNA"/>
</dbReference>
<comment type="caution">
    <text evidence="2">The sequence shown here is derived from an EMBL/GenBank/DDBJ whole genome shotgun (WGS) entry which is preliminary data.</text>
</comment>
<feature type="compositionally biased region" description="Basic residues" evidence="1">
    <location>
        <begin position="211"/>
        <end position="220"/>
    </location>
</feature>
<feature type="compositionally biased region" description="Low complexity" evidence="1">
    <location>
        <begin position="272"/>
        <end position="281"/>
    </location>
</feature>
<feature type="compositionally biased region" description="Acidic residues" evidence="1">
    <location>
        <begin position="15"/>
        <end position="24"/>
    </location>
</feature>
<sequence length="347" mass="36166">MSEYQNHIRQTLEGQYEDPSEDLGMDAMRWTPAPASDDVTDEEMSTAAETAHALLDRAADAYLSLLNSVLGDGTHHMVASASTPHGELIEGQRLTVMGEAVIIDEAEAMRVCAVLAAGMVGCATGGLVARTFAPDGSESVRGWAVRNFWLRPLTANDIRQAYSVEPVTGAPLTPEPGVTYRQAERVPRPQAEAQPGSGSTGRTAPRDNRPPNRRTHHRPGRSPDRPGRGPPASPCPASGVSGNSPGTNPTRSPDMATTTHPASSPRPAAQGAPRPCRSAAPTAPPPTCPATWSASPSRPRRRGGPPPSRRSLDTARCCSPPVRGPGRPSCGACGGSPPGGTAGTAPR</sequence>
<accession>A0A7X1LTG8</accession>
<feature type="compositionally biased region" description="Gly residues" evidence="1">
    <location>
        <begin position="332"/>
        <end position="347"/>
    </location>
</feature>
<keyword evidence="3" id="KW-1185">Reference proteome</keyword>
<proteinExistence type="predicted"/>
<feature type="compositionally biased region" description="Polar residues" evidence="1">
    <location>
        <begin position="1"/>
        <end position="13"/>
    </location>
</feature>
<evidence type="ECO:0000313" key="3">
    <source>
        <dbReference type="Proteomes" id="UP000517694"/>
    </source>
</evidence>
<dbReference type="RefSeq" id="WP_185948150.1">
    <property type="nucleotide sequence ID" value="NZ_JACMHY010000013.1"/>
</dbReference>
<evidence type="ECO:0000313" key="2">
    <source>
        <dbReference type="EMBL" id="MBC2868747.1"/>
    </source>
</evidence>
<evidence type="ECO:0000256" key="1">
    <source>
        <dbReference type="SAM" id="MobiDB-lite"/>
    </source>
</evidence>
<reference evidence="2 3" key="1">
    <citation type="submission" date="2020-08" db="EMBL/GenBank/DDBJ databases">
        <title>Whole-Genome Sequence of French Clinical Streptomyces mexicanus Strain Q0842.</title>
        <authorList>
            <person name="Boxberger M."/>
            <person name="La Scola B."/>
        </authorList>
    </citation>
    <scope>NUCLEOTIDE SEQUENCE [LARGE SCALE GENOMIC DNA]</scope>
    <source>
        <strain evidence="2 3">Marseille-Q0842</strain>
    </source>
</reference>
<gene>
    <name evidence="2" type="ORF">H1R13_28420</name>
</gene>
<protein>
    <submittedName>
        <fullName evidence="2">Uncharacterized protein</fullName>
    </submittedName>
</protein>